<accession>A0A8H6NEV6</accession>
<proteinExistence type="predicted"/>
<gene>
    <name evidence="2" type="ORF">CPLU01_07458</name>
</gene>
<evidence type="ECO:0000313" key="2">
    <source>
        <dbReference type="EMBL" id="KAF6830283.1"/>
    </source>
</evidence>
<keyword evidence="3" id="KW-1185">Reference proteome</keyword>
<feature type="region of interest" description="Disordered" evidence="1">
    <location>
        <begin position="1"/>
        <end position="49"/>
    </location>
</feature>
<dbReference type="AlphaFoldDB" id="A0A8H6NEV6"/>
<protein>
    <submittedName>
        <fullName evidence="2">Uncharacterized protein</fullName>
    </submittedName>
</protein>
<name>A0A8H6NEV6_9PEZI</name>
<dbReference type="EMBL" id="WIGO01000096">
    <property type="protein sequence ID" value="KAF6830283.1"/>
    <property type="molecule type" value="Genomic_DNA"/>
</dbReference>
<feature type="compositionally biased region" description="Basic and acidic residues" evidence="1">
    <location>
        <begin position="11"/>
        <end position="28"/>
    </location>
</feature>
<organism evidence="2 3">
    <name type="scientific">Colletotrichum plurivorum</name>
    <dbReference type="NCBI Taxonomy" id="2175906"/>
    <lineage>
        <taxon>Eukaryota</taxon>
        <taxon>Fungi</taxon>
        <taxon>Dikarya</taxon>
        <taxon>Ascomycota</taxon>
        <taxon>Pezizomycotina</taxon>
        <taxon>Sordariomycetes</taxon>
        <taxon>Hypocreomycetidae</taxon>
        <taxon>Glomerellales</taxon>
        <taxon>Glomerellaceae</taxon>
        <taxon>Colletotrichum</taxon>
        <taxon>Colletotrichum orchidearum species complex</taxon>
    </lineage>
</organism>
<reference evidence="2" key="1">
    <citation type="journal article" date="2020" name="Phytopathology">
        <title>Genome Sequence Resources of Colletotrichum truncatum, C. plurivorum, C. musicola, and C. sojae: Four Species Pathogenic to Soybean (Glycine max).</title>
        <authorList>
            <person name="Rogerio F."/>
            <person name="Boufleur T.R."/>
            <person name="Ciampi-Guillardi M."/>
            <person name="Sukno S.A."/>
            <person name="Thon M.R."/>
            <person name="Massola Junior N.S."/>
            <person name="Baroncelli R."/>
        </authorList>
    </citation>
    <scope>NUCLEOTIDE SEQUENCE</scope>
    <source>
        <strain evidence="2">LFN00145</strain>
    </source>
</reference>
<comment type="caution">
    <text evidence="2">The sequence shown here is derived from an EMBL/GenBank/DDBJ whole genome shotgun (WGS) entry which is preliminary data.</text>
</comment>
<evidence type="ECO:0000256" key="1">
    <source>
        <dbReference type="SAM" id="MobiDB-lite"/>
    </source>
</evidence>
<evidence type="ECO:0000313" key="3">
    <source>
        <dbReference type="Proteomes" id="UP000654918"/>
    </source>
</evidence>
<dbReference type="Proteomes" id="UP000654918">
    <property type="component" value="Unassembled WGS sequence"/>
</dbReference>
<sequence length="137" mass="15257">MRDRRRVTPQPDRDKDLGNRHSEGKEYSHPVGTTAPSATRGGRQHRGPLVSGLGLWEGDGLAGLLARQRTLFSSNCQLSSRPSQGQPRGLLRPPVTYWVVGRETSVVESWGRQSWKSGRCREALPAPPRSPWQHVDV</sequence>